<name>A0A3G9J4I0_9BACL</name>
<protein>
    <submittedName>
        <fullName evidence="1">Phosphatase</fullName>
    </submittedName>
</protein>
<dbReference type="PANTHER" id="PTHR42924">
    <property type="entry name" value="EXONUCLEASE"/>
    <property type="match status" value="1"/>
</dbReference>
<proteinExistence type="predicted"/>
<dbReference type="Proteomes" id="UP000275368">
    <property type="component" value="Chromosome"/>
</dbReference>
<dbReference type="KEGG" id="pbk:Back11_09780"/>
<dbReference type="PANTHER" id="PTHR42924:SF3">
    <property type="entry name" value="POLYMERASE_HISTIDINOL PHOSPHATASE N-TERMINAL DOMAIN-CONTAINING PROTEIN"/>
    <property type="match status" value="1"/>
</dbReference>
<dbReference type="InterPro" id="IPR016195">
    <property type="entry name" value="Pol/histidinol_Pase-like"/>
</dbReference>
<dbReference type="CDD" id="cd07438">
    <property type="entry name" value="PHP_HisPPase_AMP"/>
    <property type="match status" value="1"/>
</dbReference>
<organism evidence="1 2">
    <name type="scientific">Paenibacillus baekrokdamisoli</name>
    <dbReference type="NCBI Taxonomy" id="1712516"/>
    <lineage>
        <taxon>Bacteria</taxon>
        <taxon>Bacillati</taxon>
        <taxon>Bacillota</taxon>
        <taxon>Bacilli</taxon>
        <taxon>Bacillales</taxon>
        <taxon>Paenibacillaceae</taxon>
        <taxon>Paenibacillus</taxon>
    </lineage>
</organism>
<dbReference type="GO" id="GO:0035312">
    <property type="term" value="F:5'-3' DNA exonuclease activity"/>
    <property type="evidence" value="ECO:0007669"/>
    <property type="project" value="TreeGrafter"/>
</dbReference>
<evidence type="ECO:0000313" key="1">
    <source>
        <dbReference type="EMBL" id="BBH19633.1"/>
    </source>
</evidence>
<keyword evidence="2" id="KW-1185">Reference proteome</keyword>
<dbReference type="InterPro" id="IPR052018">
    <property type="entry name" value="PHP_domain"/>
</dbReference>
<dbReference type="SUPFAM" id="SSF89550">
    <property type="entry name" value="PHP domain-like"/>
    <property type="match status" value="1"/>
</dbReference>
<evidence type="ECO:0000313" key="2">
    <source>
        <dbReference type="Proteomes" id="UP000275368"/>
    </source>
</evidence>
<dbReference type="EMBL" id="AP019308">
    <property type="protein sequence ID" value="BBH19633.1"/>
    <property type="molecule type" value="Genomic_DNA"/>
</dbReference>
<dbReference type="Gene3D" id="1.10.150.650">
    <property type="match status" value="1"/>
</dbReference>
<reference evidence="1 2" key="1">
    <citation type="submission" date="2018-11" db="EMBL/GenBank/DDBJ databases">
        <title>Complete genome sequence of Paenibacillus baekrokdamisoli strain KCTC 33723.</title>
        <authorList>
            <person name="Kang S.W."/>
            <person name="Lee K.C."/>
            <person name="Kim K.K."/>
            <person name="Kim J.S."/>
            <person name="Kim D.S."/>
            <person name="Ko S.H."/>
            <person name="Yang S.H."/>
            <person name="Lee J.S."/>
        </authorList>
    </citation>
    <scope>NUCLEOTIDE SEQUENCE [LARGE SCALE GENOMIC DNA]</scope>
    <source>
        <strain evidence="1 2">KCTC 33723</strain>
    </source>
</reference>
<dbReference type="GO" id="GO:0004534">
    <property type="term" value="F:5'-3' RNA exonuclease activity"/>
    <property type="evidence" value="ECO:0007669"/>
    <property type="project" value="TreeGrafter"/>
</dbReference>
<dbReference type="AlphaFoldDB" id="A0A3G9J4I0"/>
<sequence>MAKEAGLAAIAITDHDTIDGIAEAMEAGAQFGIIVVPGVEISTVANGQDIHILGYYTDWKNEQWRKKLQSLLDTRERRNEMIIEKLQQLGIPITMEEVLEEARRQGKDGGTIGRPHIASVLIAKTIVASMQEAFDQFLSTEGAAYANPPRLHPFEAIDWIREAGGTSVIAHPGLYKDDALVEAIIQNGVDGIEVYHSDHTREDEAKYERLAQQHGLIVTGGSDFHGERQGAVFHGPIGNRTVDVGVLQQLNPVWRENA</sequence>
<dbReference type="Gene3D" id="3.20.20.140">
    <property type="entry name" value="Metal-dependent hydrolases"/>
    <property type="match status" value="1"/>
</dbReference>
<gene>
    <name evidence="1" type="ORF">Back11_09780</name>
</gene>
<accession>A0A3G9J4I0</accession>